<feature type="non-terminal residue" evidence="2">
    <location>
        <position position="87"/>
    </location>
</feature>
<evidence type="ECO:0000256" key="1">
    <source>
        <dbReference type="SAM" id="MobiDB-lite"/>
    </source>
</evidence>
<gene>
    <name evidence="2" type="ORF">AVDCRST_MAG27-2972</name>
</gene>
<reference evidence="2" key="1">
    <citation type="submission" date="2020-02" db="EMBL/GenBank/DDBJ databases">
        <authorList>
            <person name="Meier V. D."/>
        </authorList>
    </citation>
    <scope>NUCLEOTIDE SEQUENCE</scope>
    <source>
        <strain evidence="2">AVDCRST_MAG27</strain>
    </source>
</reference>
<name>A0A6J4J3U8_9PROT</name>
<feature type="non-terminal residue" evidence="2">
    <location>
        <position position="1"/>
    </location>
</feature>
<sequence length="87" mass="9109">ERYPHDHLRRRHPRRQRDLRRRPADAGADRGGGKAGALRPARGAAGAASLAGHQPHRAAEAGGGADEGAAAGQPARGCRSGRLPLRL</sequence>
<accession>A0A6J4J3U8</accession>
<proteinExistence type="predicted"/>
<feature type="region of interest" description="Disordered" evidence="1">
    <location>
        <begin position="1"/>
        <end position="87"/>
    </location>
</feature>
<dbReference type="EMBL" id="CADCTD010000139">
    <property type="protein sequence ID" value="CAA9268759.1"/>
    <property type="molecule type" value="Genomic_DNA"/>
</dbReference>
<dbReference type="AlphaFoldDB" id="A0A6J4J3U8"/>
<feature type="compositionally biased region" description="Low complexity" evidence="1">
    <location>
        <begin position="36"/>
        <end position="52"/>
    </location>
</feature>
<feature type="compositionally biased region" description="Basic residues" evidence="1">
    <location>
        <begin position="7"/>
        <end position="20"/>
    </location>
</feature>
<evidence type="ECO:0000313" key="2">
    <source>
        <dbReference type="EMBL" id="CAA9268759.1"/>
    </source>
</evidence>
<organism evidence="2">
    <name type="scientific">uncultured Craurococcus sp</name>
    <dbReference type="NCBI Taxonomy" id="1135998"/>
    <lineage>
        <taxon>Bacteria</taxon>
        <taxon>Pseudomonadati</taxon>
        <taxon>Pseudomonadota</taxon>
        <taxon>Alphaproteobacteria</taxon>
        <taxon>Acetobacterales</taxon>
        <taxon>Acetobacteraceae</taxon>
        <taxon>Craurococcus</taxon>
        <taxon>environmental samples</taxon>
    </lineage>
</organism>
<protein>
    <submittedName>
        <fullName evidence="2">Uncharacterized protein</fullName>
    </submittedName>
</protein>
<feature type="compositionally biased region" description="Basic and acidic residues" evidence="1">
    <location>
        <begin position="21"/>
        <end position="32"/>
    </location>
</feature>